<keyword evidence="3" id="KW-1185">Reference proteome</keyword>
<feature type="region of interest" description="Disordered" evidence="1">
    <location>
        <begin position="1"/>
        <end position="39"/>
    </location>
</feature>
<evidence type="ECO:0000313" key="2">
    <source>
        <dbReference type="EMBL" id="KAL3749854.1"/>
    </source>
</evidence>
<dbReference type="PANTHER" id="PTHR35123">
    <property type="entry name" value="OS07G0633900 PROTEIN-RELATED"/>
    <property type="match status" value="1"/>
</dbReference>
<dbReference type="EMBL" id="JBJKBG010000002">
    <property type="protein sequence ID" value="KAL3749854.1"/>
    <property type="molecule type" value="Genomic_DNA"/>
</dbReference>
<proteinExistence type="predicted"/>
<dbReference type="AlphaFoldDB" id="A0ABD3LDG0"/>
<name>A0ABD3LDG0_EUCGL</name>
<comment type="caution">
    <text evidence="2">The sequence shown here is derived from an EMBL/GenBank/DDBJ whole genome shotgun (WGS) entry which is preliminary data.</text>
</comment>
<feature type="compositionally biased region" description="Basic and acidic residues" evidence="1">
    <location>
        <begin position="7"/>
        <end position="18"/>
    </location>
</feature>
<gene>
    <name evidence="2" type="ORF">ACJRO7_010905</name>
</gene>
<protein>
    <submittedName>
        <fullName evidence="2">Uncharacterized protein</fullName>
    </submittedName>
</protein>
<sequence>MSVSGADTRDRKRSDGDNGRNFTASGKAPPLLNLFSARNRRPRAKNGEGLCESCGGSVAGIGSGSPAKKRTGRGGCLGGKGRGFCFGMPAALESPFASRSSDPNDPTFTQDMMRGSLEKNDFYSKECNPHSRY</sequence>
<dbReference type="PANTHER" id="PTHR35123:SF2">
    <property type="entry name" value="UBIQUITIN CARBOXYL-TERMINAL HYDROLASE-LIKE PROTEIN"/>
    <property type="match status" value="1"/>
</dbReference>
<evidence type="ECO:0000313" key="3">
    <source>
        <dbReference type="Proteomes" id="UP001634007"/>
    </source>
</evidence>
<reference evidence="2 3" key="1">
    <citation type="submission" date="2024-11" db="EMBL/GenBank/DDBJ databases">
        <title>Chromosome-level genome assembly of Eucalyptus globulus Labill. provides insights into its genome evolution.</title>
        <authorList>
            <person name="Li X."/>
        </authorList>
    </citation>
    <scope>NUCLEOTIDE SEQUENCE [LARGE SCALE GENOMIC DNA]</scope>
    <source>
        <strain evidence="2">CL2024</strain>
        <tissue evidence="2">Fresh tender leaves</tissue>
    </source>
</reference>
<organism evidence="2 3">
    <name type="scientific">Eucalyptus globulus</name>
    <name type="common">Tasmanian blue gum</name>
    <dbReference type="NCBI Taxonomy" id="34317"/>
    <lineage>
        <taxon>Eukaryota</taxon>
        <taxon>Viridiplantae</taxon>
        <taxon>Streptophyta</taxon>
        <taxon>Embryophyta</taxon>
        <taxon>Tracheophyta</taxon>
        <taxon>Spermatophyta</taxon>
        <taxon>Magnoliopsida</taxon>
        <taxon>eudicotyledons</taxon>
        <taxon>Gunneridae</taxon>
        <taxon>Pentapetalae</taxon>
        <taxon>rosids</taxon>
        <taxon>malvids</taxon>
        <taxon>Myrtales</taxon>
        <taxon>Myrtaceae</taxon>
        <taxon>Myrtoideae</taxon>
        <taxon>Eucalypteae</taxon>
        <taxon>Eucalyptus</taxon>
    </lineage>
</organism>
<evidence type="ECO:0000256" key="1">
    <source>
        <dbReference type="SAM" id="MobiDB-lite"/>
    </source>
</evidence>
<dbReference type="Proteomes" id="UP001634007">
    <property type="component" value="Unassembled WGS sequence"/>
</dbReference>
<accession>A0ABD3LDG0</accession>